<keyword evidence="7 10" id="KW-0067">ATP-binding</keyword>
<dbReference type="InterPro" id="IPR020058">
    <property type="entry name" value="Glu/Gln-tRNA-synth_Ib_cat-dom"/>
</dbReference>
<dbReference type="PANTHER" id="PTHR43311">
    <property type="entry name" value="GLUTAMATE--TRNA LIGASE"/>
    <property type="match status" value="1"/>
</dbReference>
<evidence type="ECO:0000256" key="3">
    <source>
        <dbReference type="ARBA" id="ARBA00011245"/>
    </source>
</evidence>
<evidence type="ECO:0000256" key="5">
    <source>
        <dbReference type="ARBA" id="ARBA00022598"/>
    </source>
</evidence>
<comment type="subcellular location">
    <subcellularLocation>
        <location evidence="1 10">Cytoplasm</location>
    </subcellularLocation>
</comment>
<evidence type="ECO:0000256" key="10">
    <source>
        <dbReference type="HAMAP-Rule" id="MF_00022"/>
    </source>
</evidence>
<evidence type="ECO:0000259" key="11">
    <source>
        <dbReference type="Pfam" id="PF00749"/>
    </source>
</evidence>
<dbReference type="InterPro" id="IPR004527">
    <property type="entry name" value="Glu-tRNA-ligase_bac/mito"/>
</dbReference>
<evidence type="ECO:0000256" key="4">
    <source>
        <dbReference type="ARBA" id="ARBA00022490"/>
    </source>
</evidence>
<dbReference type="GO" id="GO:0005829">
    <property type="term" value="C:cytosol"/>
    <property type="evidence" value="ECO:0007669"/>
    <property type="project" value="TreeGrafter"/>
</dbReference>
<dbReference type="HAMAP" id="MF_00022">
    <property type="entry name" value="Glu_tRNA_synth_type1"/>
    <property type="match status" value="1"/>
</dbReference>
<dbReference type="STRING" id="1817813.A2008_03580"/>
<dbReference type="InterPro" id="IPR014729">
    <property type="entry name" value="Rossmann-like_a/b/a_fold"/>
</dbReference>
<dbReference type="Pfam" id="PF19269">
    <property type="entry name" value="Anticodon_2"/>
    <property type="match status" value="1"/>
</dbReference>
<evidence type="ECO:0000256" key="9">
    <source>
        <dbReference type="ARBA" id="ARBA00023146"/>
    </source>
</evidence>
<proteinExistence type="inferred from homology"/>
<protein>
    <recommendedName>
        <fullName evidence="10">Glutamate--tRNA ligase</fullName>
        <ecNumber evidence="10">6.1.1.17</ecNumber>
    </recommendedName>
    <alternativeName>
        <fullName evidence="10">Glutamyl-tRNA synthetase</fullName>
        <shortName evidence="10">GluRS</shortName>
    </alternativeName>
</protein>
<dbReference type="GO" id="GO:0004818">
    <property type="term" value="F:glutamate-tRNA ligase activity"/>
    <property type="evidence" value="ECO:0007669"/>
    <property type="project" value="UniProtKB-UniRule"/>
</dbReference>
<dbReference type="Proteomes" id="UP000178735">
    <property type="component" value="Unassembled WGS sequence"/>
</dbReference>
<feature type="domain" description="Glutamyl/glutaminyl-tRNA synthetase class Ib catalytic" evidence="11">
    <location>
        <begin position="6"/>
        <end position="313"/>
    </location>
</feature>
<dbReference type="GO" id="GO:0008270">
    <property type="term" value="F:zinc ion binding"/>
    <property type="evidence" value="ECO:0007669"/>
    <property type="project" value="InterPro"/>
</dbReference>
<evidence type="ECO:0000259" key="12">
    <source>
        <dbReference type="Pfam" id="PF19269"/>
    </source>
</evidence>
<keyword evidence="6 10" id="KW-0547">Nucleotide-binding</keyword>
<reference evidence="13 14" key="1">
    <citation type="journal article" date="2016" name="Nat. Commun.">
        <title>Thousands of microbial genomes shed light on interconnected biogeochemical processes in an aquifer system.</title>
        <authorList>
            <person name="Anantharaman K."/>
            <person name="Brown C.T."/>
            <person name="Hug L.A."/>
            <person name="Sharon I."/>
            <person name="Castelle C.J."/>
            <person name="Probst A.J."/>
            <person name="Thomas B.C."/>
            <person name="Singh A."/>
            <person name="Wilkins M.J."/>
            <person name="Karaoz U."/>
            <person name="Brodie E.L."/>
            <person name="Williams K.H."/>
            <person name="Hubbard S.S."/>
            <person name="Banfield J.F."/>
        </authorList>
    </citation>
    <scope>NUCLEOTIDE SEQUENCE [LARGE SCALE GENOMIC DNA]</scope>
</reference>
<dbReference type="EC" id="6.1.1.17" evidence="10"/>
<feature type="domain" description="Aminoacyl-tRNA synthetase class I anticodon-binding" evidence="12">
    <location>
        <begin position="337"/>
        <end position="477"/>
    </location>
</feature>
<dbReference type="PANTHER" id="PTHR43311:SF2">
    <property type="entry name" value="GLUTAMATE--TRNA LIGASE, MITOCHONDRIAL-RELATED"/>
    <property type="match status" value="1"/>
</dbReference>
<comment type="similarity">
    <text evidence="2 10">Belongs to the class-I aminoacyl-tRNA synthetase family. Glutamate--tRNA ligase type 1 subfamily.</text>
</comment>
<dbReference type="AlphaFoldDB" id="A0A1F7WZJ2"/>
<keyword evidence="4 10" id="KW-0963">Cytoplasm</keyword>
<organism evidence="13 14">
    <name type="scientific">Candidatus Wallbacteria bacterium GWC2_49_35</name>
    <dbReference type="NCBI Taxonomy" id="1817813"/>
    <lineage>
        <taxon>Bacteria</taxon>
        <taxon>Candidatus Walliibacteriota</taxon>
    </lineage>
</organism>
<dbReference type="FunFam" id="3.40.50.620:FF:000007">
    <property type="entry name" value="Glutamate--tRNA ligase"/>
    <property type="match status" value="1"/>
</dbReference>
<keyword evidence="8 10" id="KW-0648">Protein biosynthesis</keyword>
<gene>
    <name evidence="10" type="primary">gltX</name>
    <name evidence="13" type="ORF">A2008_03580</name>
</gene>
<comment type="caution">
    <text evidence="13">The sequence shown here is derived from an EMBL/GenBank/DDBJ whole genome shotgun (WGS) entry which is preliminary data.</text>
</comment>
<sequence>MSERRVVTRFAPSPTGYLHIGGARTALFNYLYAKKYGGRFILRIEDTDTARNSEEASEAILSSLKWMGLDWDDGPFYQSRRLDIYRKYAEKLLSEKKAYRCFCTAERLEAQRAGKRADGGFWAYDRLCHSLDEAESRARADSGEKYVIRFSIPDGGAVSFNDMVHGVLNFQNDVLDDFIIIKSDGMPTYNFAVAVDDHEMGVTHVIRGDDHVSNTPKQLLIFGALGVEAPGYGHVPMILGQDKTKLSKRHGATSLGWYEEAGFIREAAVNYLALLGWSLDDKTEFFTLAELIDKFSESRFGRTPAVFDIKKLEYFNQSHLKTMEIGVRSELVYNYAKKYIPELKIDEKYDDLEYFKSVTAIAGDRLRLLGDIKNYAWFMFTDEFSYPAELRDKIIKDHGAEAAARALRQMAEIIEGVGEFSPADLESVLRNAKIENLNFSKLVFLLRSSLSAQTVSPGIFEVMYTLGRARSLERIKRLAAAIEVHSAQ</sequence>
<evidence type="ECO:0000256" key="8">
    <source>
        <dbReference type="ARBA" id="ARBA00022917"/>
    </source>
</evidence>
<dbReference type="InterPro" id="IPR033910">
    <property type="entry name" value="GluRS_core"/>
</dbReference>
<dbReference type="Gene3D" id="3.40.50.620">
    <property type="entry name" value="HUPs"/>
    <property type="match status" value="1"/>
</dbReference>
<dbReference type="InterPro" id="IPR049940">
    <property type="entry name" value="GluQ/Sye"/>
</dbReference>
<accession>A0A1F7WZJ2</accession>
<dbReference type="InterPro" id="IPR045462">
    <property type="entry name" value="aa-tRNA-synth_I_cd-bd"/>
</dbReference>
<dbReference type="SUPFAM" id="SSF52374">
    <property type="entry name" value="Nucleotidylyl transferase"/>
    <property type="match status" value="1"/>
</dbReference>
<dbReference type="InterPro" id="IPR008925">
    <property type="entry name" value="aa_tRNA-synth_I_cd-bd_sf"/>
</dbReference>
<feature type="binding site" evidence="10">
    <location>
        <position position="248"/>
    </location>
    <ligand>
        <name>ATP</name>
        <dbReference type="ChEBI" id="CHEBI:30616"/>
    </ligand>
</feature>
<dbReference type="EMBL" id="MGFH01000021">
    <property type="protein sequence ID" value="OGM08236.1"/>
    <property type="molecule type" value="Genomic_DNA"/>
</dbReference>
<keyword evidence="5 10" id="KW-0436">Ligase</keyword>
<comment type="catalytic activity">
    <reaction evidence="10">
        <text>tRNA(Glu) + L-glutamate + ATP = L-glutamyl-tRNA(Glu) + AMP + diphosphate</text>
        <dbReference type="Rhea" id="RHEA:23540"/>
        <dbReference type="Rhea" id="RHEA-COMP:9663"/>
        <dbReference type="Rhea" id="RHEA-COMP:9680"/>
        <dbReference type="ChEBI" id="CHEBI:29985"/>
        <dbReference type="ChEBI" id="CHEBI:30616"/>
        <dbReference type="ChEBI" id="CHEBI:33019"/>
        <dbReference type="ChEBI" id="CHEBI:78442"/>
        <dbReference type="ChEBI" id="CHEBI:78520"/>
        <dbReference type="ChEBI" id="CHEBI:456215"/>
        <dbReference type="EC" id="6.1.1.17"/>
    </reaction>
</comment>
<comment type="function">
    <text evidence="10">Catalyzes the attachment of glutamate to tRNA(Glu) in a two-step reaction: glutamate is first activated by ATP to form Glu-AMP and then transferred to the acceptor end of tRNA(Glu).</text>
</comment>
<dbReference type="GO" id="GO:0005524">
    <property type="term" value="F:ATP binding"/>
    <property type="evidence" value="ECO:0007669"/>
    <property type="project" value="UniProtKB-UniRule"/>
</dbReference>
<name>A0A1F7WZJ2_9BACT</name>
<dbReference type="InterPro" id="IPR001412">
    <property type="entry name" value="aa-tRNA-synth_I_CS"/>
</dbReference>
<evidence type="ECO:0000256" key="2">
    <source>
        <dbReference type="ARBA" id="ARBA00007894"/>
    </source>
</evidence>
<evidence type="ECO:0000256" key="1">
    <source>
        <dbReference type="ARBA" id="ARBA00004496"/>
    </source>
</evidence>
<dbReference type="GO" id="GO:0000049">
    <property type="term" value="F:tRNA binding"/>
    <property type="evidence" value="ECO:0007669"/>
    <property type="project" value="InterPro"/>
</dbReference>
<keyword evidence="9 10" id="KW-0030">Aminoacyl-tRNA synthetase</keyword>
<dbReference type="InterPro" id="IPR020751">
    <property type="entry name" value="aa-tRNA-synth_I_codon-bd_sub2"/>
</dbReference>
<dbReference type="Pfam" id="PF00749">
    <property type="entry name" value="tRNA-synt_1c"/>
    <property type="match status" value="1"/>
</dbReference>
<dbReference type="InterPro" id="IPR000924">
    <property type="entry name" value="Glu/Gln-tRNA-synth"/>
</dbReference>
<dbReference type="NCBIfam" id="TIGR00464">
    <property type="entry name" value="gltX_bact"/>
    <property type="match status" value="1"/>
</dbReference>
<evidence type="ECO:0000256" key="6">
    <source>
        <dbReference type="ARBA" id="ARBA00022741"/>
    </source>
</evidence>
<evidence type="ECO:0000256" key="7">
    <source>
        <dbReference type="ARBA" id="ARBA00022840"/>
    </source>
</evidence>
<feature type="short sequence motif" description="'KMSKS' region" evidence="10">
    <location>
        <begin position="245"/>
        <end position="249"/>
    </location>
</feature>
<evidence type="ECO:0000313" key="14">
    <source>
        <dbReference type="Proteomes" id="UP000178735"/>
    </source>
</evidence>
<dbReference type="GO" id="GO:0006424">
    <property type="term" value="P:glutamyl-tRNA aminoacylation"/>
    <property type="evidence" value="ECO:0007669"/>
    <property type="project" value="UniProtKB-UniRule"/>
</dbReference>
<evidence type="ECO:0000313" key="13">
    <source>
        <dbReference type="EMBL" id="OGM08236.1"/>
    </source>
</evidence>
<dbReference type="CDD" id="cd00808">
    <property type="entry name" value="GluRS_core"/>
    <property type="match status" value="1"/>
</dbReference>
<comment type="caution">
    <text evidence="10">Lacks conserved residue(s) required for the propagation of feature annotation.</text>
</comment>
<feature type="short sequence motif" description="'HIGH' region" evidence="10">
    <location>
        <begin position="12"/>
        <end position="22"/>
    </location>
</feature>
<dbReference type="SUPFAM" id="SSF48163">
    <property type="entry name" value="An anticodon-binding domain of class I aminoacyl-tRNA synthetases"/>
    <property type="match status" value="1"/>
</dbReference>
<dbReference type="Gene3D" id="1.10.10.350">
    <property type="match status" value="1"/>
</dbReference>
<dbReference type="PROSITE" id="PS00178">
    <property type="entry name" value="AA_TRNA_LIGASE_I"/>
    <property type="match status" value="1"/>
</dbReference>
<dbReference type="PRINTS" id="PR00987">
    <property type="entry name" value="TRNASYNTHGLU"/>
</dbReference>
<comment type="subunit">
    <text evidence="3 10">Monomer.</text>
</comment>